<dbReference type="Pfam" id="PF13663">
    <property type="entry name" value="DUF4148"/>
    <property type="match status" value="1"/>
</dbReference>
<dbReference type="RefSeq" id="WP_251777392.1">
    <property type="nucleotide sequence ID" value="NZ_JAMKFE010000003.1"/>
</dbReference>
<dbReference type="Proteomes" id="UP001165541">
    <property type="component" value="Unassembled WGS sequence"/>
</dbReference>
<proteinExistence type="predicted"/>
<evidence type="ECO:0000313" key="3">
    <source>
        <dbReference type="Proteomes" id="UP001165541"/>
    </source>
</evidence>
<evidence type="ECO:0000256" key="1">
    <source>
        <dbReference type="SAM" id="SignalP"/>
    </source>
</evidence>
<keyword evidence="1" id="KW-0732">Signal</keyword>
<name>A0ABT0YKC8_9BURK</name>
<sequence>MNVKKSLVVAAVSAFAAAGAFAQEVTAEELAFPSSVASTKTRAEVKAELAAARAQNGRLSVFSGEATAFPQEQATSVTRSRADVRNETISYLREHRFPSSDDHNIGG</sequence>
<feature type="chain" id="PRO_5047332378" evidence="1">
    <location>
        <begin position="23"/>
        <end position="107"/>
    </location>
</feature>
<organism evidence="2 3">
    <name type="scientific">Caldimonas mangrovi</name>
    <dbReference type="NCBI Taxonomy" id="2944811"/>
    <lineage>
        <taxon>Bacteria</taxon>
        <taxon>Pseudomonadati</taxon>
        <taxon>Pseudomonadota</taxon>
        <taxon>Betaproteobacteria</taxon>
        <taxon>Burkholderiales</taxon>
        <taxon>Sphaerotilaceae</taxon>
        <taxon>Caldimonas</taxon>
    </lineage>
</organism>
<comment type="caution">
    <text evidence="2">The sequence shown here is derived from an EMBL/GenBank/DDBJ whole genome shotgun (WGS) entry which is preliminary data.</text>
</comment>
<dbReference type="InterPro" id="IPR025421">
    <property type="entry name" value="DUF4148"/>
</dbReference>
<evidence type="ECO:0000313" key="2">
    <source>
        <dbReference type="EMBL" id="MCM5679190.1"/>
    </source>
</evidence>
<gene>
    <name evidence="2" type="ORF">M8A51_06555</name>
</gene>
<keyword evidence="3" id="KW-1185">Reference proteome</keyword>
<feature type="signal peptide" evidence="1">
    <location>
        <begin position="1"/>
        <end position="22"/>
    </location>
</feature>
<protein>
    <submittedName>
        <fullName evidence="2">DUF4148 domain-containing protein</fullName>
    </submittedName>
</protein>
<dbReference type="EMBL" id="JAMKFE010000003">
    <property type="protein sequence ID" value="MCM5679190.1"/>
    <property type="molecule type" value="Genomic_DNA"/>
</dbReference>
<reference evidence="2" key="1">
    <citation type="submission" date="2022-05" db="EMBL/GenBank/DDBJ databases">
        <title>Schlegelella sp. nov., isolated from mangrove soil.</title>
        <authorList>
            <person name="Liu Y."/>
            <person name="Ge X."/>
            <person name="Liu W."/>
        </authorList>
    </citation>
    <scope>NUCLEOTIDE SEQUENCE</scope>
    <source>
        <strain evidence="2">S2-27</strain>
    </source>
</reference>
<accession>A0ABT0YKC8</accession>